<gene>
    <name evidence="4" type="ORF">CYNAS_LOCUS7717</name>
</gene>
<feature type="compositionally biased region" description="Basic and acidic residues" evidence="1">
    <location>
        <begin position="464"/>
        <end position="479"/>
    </location>
</feature>
<evidence type="ECO:0000256" key="1">
    <source>
        <dbReference type="SAM" id="MobiDB-lite"/>
    </source>
</evidence>
<dbReference type="PANTHER" id="PTHR35982:SF1">
    <property type="entry name" value="SPIROCYCLASE, AVEC FAMILY"/>
    <property type="match status" value="1"/>
</dbReference>
<dbReference type="InterPro" id="IPR056704">
    <property type="entry name" value="DUF7802"/>
</dbReference>
<reference evidence="4" key="1">
    <citation type="submission" date="2023-07" db="EMBL/GenBank/DDBJ databases">
        <authorList>
            <consortium name="CYATHOMIX"/>
        </authorList>
    </citation>
    <scope>NUCLEOTIDE SEQUENCE</scope>
    <source>
        <strain evidence="4">N/A</strain>
    </source>
</reference>
<keyword evidence="5" id="KW-1185">Reference proteome</keyword>
<evidence type="ECO:0000313" key="5">
    <source>
        <dbReference type="Proteomes" id="UP001176961"/>
    </source>
</evidence>
<feature type="transmembrane region" description="Helical" evidence="2">
    <location>
        <begin position="267"/>
        <end position="283"/>
    </location>
</feature>
<feature type="transmembrane region" description="Helical" evidence="2">
    <location>
        <begin position="410"/>
        <end position="432"/>
    </location>
</feature>
<feature type="transmembrane region" description="Helical" evidence="2">
    <location>
        <begin position="232"/>
        <end position="255"/>
    </location>
</feature>
<sequence>MDYLLDRYLFDNLPFTVSPETRKGIGQKAVTMVQWADWFCKYKSPVELIQNNPYFFAAELVFGFLCMLTFAHAYRHGGRYLYTWIAVTVHAFVIETLAISVPELNLYWHAQGMLSFFGMRVPLYALFGFHQMFLYTSYVLVSRMRLPWWGEGPAVGLSSVMLQLPFRMLGTKLLWWTWHDTDPTIKDRMFWTPWSSLYFYAACACSFVWMLRLTRRLLLEKEYDWMKFPKELTCSFLTGVLSYWLGTAQFSLLYYPLHDFFEVHTEITTIVFLAFYALLVFIADRNNLDIEARNGMRYWFDELSCAITLEYIFLMVLVASADPLSVVSEGLHQPIGPCKTMESVRTPAGLTLHREKYLCANKFQQNYFDFHCVPNGTPQQQDDGTGVLRPLEYYAVCGTDFMNRAEYVTIIWSCCAIFAMFFYQMAACSGPTPIDPIRVRRRVARDTPSSSTRMNGGRAAHNYESQRSHEAEISPKKDPIMTPMLPRHDTSIKDVKAEEESEVKDEEAPKKPFIPPVKKNVSRKAVPPSTRVLRSRSQKSDR</sequence>
<feature type="transmembrane region" description="Helical" evidence="2">
    <location>
        <begin position="54"/>
        <end position="74"/>
    </location>
</feature>
<organism evidence="4 5">
    <name type="scientific">Cylicocyclus nassatus</name>
    <name type="common">Nematode worm</name>
    <dbReference type="NCBI Taxonomy" id="53992"/>
    <lineage>
        <taxon>Eukaryota</taxon>
        <taxon>Metazoa</taxon>
        <taxon>Ecdysozoa</taxon>
        <taxon>Nematoda</taxon>
        <taxon>Chromadorea</taxon>
        <taxon>Rhabditida</taxon>
        <taxon>Rhabditina</taxon>
        <taxon>Rhabditomorpha</taxon>
        <taxon>Strongyloidea</taxon>
        <taxon>Strongylidae</taxon>
        <taxon>Cylicocyclus</taxon>
    </lineage>
</organism>
<feature type="transmembrane region" description="Helical" evidence="2">
    <location>
        <begin position="153"/>
        <end position="170"/>
    </location>
</feature>
<evidence type="ECO:0000256" key="2">
    <source>
        <dbReference type="SAM" id="Phobius"/>
    </source>
</evidence>
<feature type="region of interest" description="Disordered" evidence="1">
    <location>
        <begin position="444"/>
        <end position="542"/>
    </location>
</feature>
<feature type="transmembrane region" description="Helical" evidence="2">
    <location>
        <begin position="81"/>
        <end position="101"/>
    </location>
</feature>
<evidence type="ECO:0000259" key="3">
    <source>
        <dbReference type="Pfam" id="PF25085"/>
    </source>
</evidence>
<feature type="compositionally biased region" description="Basic and acidic residues" evidence="1">
    <location>
        <begin position="486"/>
        <end position="498"/>
    </location>
</feature>
<keyword evidence="2" id="KW-0812">Transmembrane</keyword>
<feature type="transmembrane region" description="Helical" evidence="2">
    <location>
        <begin position="190"/>
        <end position="211"/>
    </location>
</feature>
<proteinExistence type="predicted"/>
<dbReference type="AlphaFoldDB" id="A0AA36GPB8"/>
<dbReference type="Pfam" id="PF25085">
    <property type="entry name" value="DUF7802"/>
    <property type="match status" value="1"/>
</dbReference>
<name>A0AA36GPB8_CYLNA</name>
<feature type="transmembrane region" description="Helical" evidence="2">
    <location>
        <begin position="303"/>
        <end position="321"/>
    </location>
</feature>
<dbReference type="PANTHER" id="PTHR35982">
    <property type="entry name" value="AGAP005361-PA"/>
    <property type="match status" value="1"/>
</dbReference>
<accession>A0AA36GPB8</accession>
<feature type="domain" description="DUF7802" evidence="3">
    <location>
        <begin position="1"/>
        <end position="427"/>
    </location>
</feature>
<keyword evidence="2" id="KW-1133">Transmembrane helix</keyword>
<comment type="caution">
    <text evidence="4">The sequence shown here is derived from an EMBL/GenBank/DDBJ whole genome shotgun (WGS) entry which is preliminary data.</text>
</comment>
<feature type="transmembrane region" description="Helical" evidence="2">
    <location>
        <begin position="121"/>
        <end position="141"/>
    </location>
</feature>
<feature type="compositionally biased region" description="Basic residues" evidence="1">
    <location>
        <begin position="533"/>
        <end position="542"/>
    </location>
</feature>
<dbReference type="EMBL" id="CATQJL010000112">
    <property type="protein sequence ID" value="CAJ0595734.1"/>
    <property type="molecule type" value="Genomic_DNA"/>
</dbReference>
<evidence type="ECO:0000313" key="4">
    <source>
        <dbReference type="EMBL" id="CAJ0595734.1"/>
    </source>
</evidence>
<protein>
    <recommendedName>
        <fullName evidence="3">DUF7802 domain-containing protein</fullName>
    </recommendedName>
</protein>
<keyword evidence="2" id="KW-0472">Membrane</keyword>
<dbReference type="Proteomes" id="UP001176961">
    <property type="component" value="Unassembled WGS sequence"/>
</dbReference>